<evidence type="ECO:0000313" key="2">
    <source>
        <dbReference type="Proteomes" id="UP000242715"/>
    </source>
</evidence>
<dbReference type="AlphaFoldDB" id="A0A2Z6NFG6"/>
<evidence type="ECO:0000313" key="1">
    <source>
        <dbReference type="EMBL" id="GAU43408.1"/>
    </source>
</evidence>
<reference evidence="2" key="1">
    <citation type="journal article" date="2017" name="Front. Plant Sci.">
        <title>Climate Clever Clovers: New Paradigm to Reduce the Environmental Footprint of Ruminants by Breeding Low Methanogenic Forages Utilizing Haplotype Variation.</title>
        <authorList>
            <person name="Kaur P."/>
            <person name="Appels R."/>
            <person name="Bayer P.E."/>
            <person name="Keeble-Gagnere G."/>
            <person name="Wang J."/>
            <person name="Hirakawa H."/>
            <person name="Shirasawa K."/>
            <person name="Vercoe P."/>
            <person name="Stefanova K."/>
            <person name="Durmic Z."/>
            <person name="Nichols P."/>
            <person name="Revell C."/>
            <person name="Isobe S.N."/>
            <person name="Edwards D."/>
            <person name="Erskine W."/>
        </authorList>
    </citation>
    <scope>NUCLEOTIDE SEQUENCE [LARGE SCALE GENOMIC DNA]</scope>
    <source>
        <strain evidence="2">cv. Daliak</strain>
    </source>
</reference>
<dbReference type="EMBL" id="DF973970">
    <property type="protein sequence ID" value="GAU43408.1"/>
    <property type="molecule type" value="Genomic_DNA"/>
</dbReference>
<gene>
    <name evidence="1" type="ORF">TSUD_135220</name>
</gene>
<name>A0A2Z6NFG6_TRISU</name>
<protein>
    <submittedName>
        <fullName evidence="1">Uncharacterized protein</fullName>
    </submittedName>
</protein>
<dbReference type="Proteomes" id="UP000242715">
    <property type="component" value="Unassembled WGS sequence"/>
</dbReference>
<keyword evidence="2" id="KW-1185">Reference proteome</keyword>
<proteinExistence type="predicted"/>
<organism evidence="1 2">
    <name type="scientific">Trifolium subterraneum</name>
    <name type="common">Subterranean clover</name>
    <dbReference type="NCBI Taxonomy" id="3900"/>
    <lineage>
        <taxon>Eukaryota</taxon>
        <taxon>Viridiplantae</taxon>
        <taxon>Streptophyta</taxon>
        <taxon>Embryophyta</taxon>
        <taxon>Tracheophyta</taxon>
        <taxon>Spermatophyta</taxon>
        <taxon>Magnoliopsida</taxon>
        <taxon>eudicotyledons</taxon>
        <taxon>Gunneridae</taxon>
        <taxon>Pentapetalae</taxon>
        <taxon>rosids</taxon>
        <taxon>fabids</taxon>
        <taxon>Fabales</taxon>
        <taxon>Fabaceae</taxon>
        <taxon>Papilionoideae</taxon>
        <taxon>50 kb inversion clade</taxon>
        <taxon>NPAAA clade</taxon>
        <taxon>Hologalegina</taxon>
        <taxon>IRL clade</taxon>
        <taxon>Trifolieae</taxon>
        <taxon>Trifolium</taxon>
    </lineage>
</organism>
<accession>A0A2Z6NFG6</accession>
<sequence length="58" mass="6551">MNCEQVPETLLEEVLRKMSAPVLKAVDKRLQHLQVRILYHACSEISPGHLSGDSHLKT</sequence>